<dbReference type="Pfam" id="PF00501">
    <property type="entry name" value="AMP-binding"/>
    <property type="match status" value="3"/>
</dbReference>
<proteinExistence type="predicted"/>
<sequence length="3140" mass="343874">MVMHSLDSCKINSNMSDMASKSQPSVTRLRPLHPLQQPATLEPETSGLETQLLHWKSSLEPRPDEKTAVKAFVELVSRIVVLDQDEEYCIQDSARGGYILARSGQNESQEVEFIECNDIDTIPTDFSIGKGKALQLHRDVQSGQVGLTAEASLIPAPALDSLGRMLDDFILGVQGKWSQASVLNFPPKSRPLPLSPEKPDGPALLHQWFEQSAAEYPHRTALDFLVSLESGKRIQYTYQQVENAANALAADLVAQSQPSTRTIAVMIGPCPELYISYLAVLKAGMAFCPIPVDAPEERKEALLEDLNPAALLVATSAQLLSERVTTISVTPYLAACDTISERRPSASIKETDAAYILYTSGTTGMPKGVVVSHISAACTISSLSSHYGFPSPVSEPIRWFQGAAPTFDISLFEIFWTLSSGSTLCCAPRESTLQDIDKTVTTLEADMTNITPSFANLLDPTSIRGLMVGGETLNTRLLQDFARYNPNEEQVSKPSGIYNGYGPTETAIYCIAQAHVPADQRGSVLGTPLATCGTLIVDEQSATLNPVPMGAIGELVITGPQVSREGYLNRPDETIRAFVDDDKWGRAYRTGDRARIVWDPSGQPVIEFLGRISDDQVKLSGRRVELGEIDSVLASKVDEVREVLSCVWKQETSGAGSEKVVSLVVCTEVDFELVRQKCLDAAERYLPDYMRPFKILRVDTLPKSTSGKADRKAASTYLRETLKHDNVSQKPEPVQEEPLSDPQDAKLENELLSIVSEILSDNSVPITATTSLADAGIDSLRAMRLLRDIRKKWPSSGSEKQLQPSLASLLGSGASIRSVFFSSSRDVDGSSKIQRQLADFSSKHLPEVLQKLNIASEADVEVILPATCTQSQLAVSMAMDKRSYISHSVLKLKPDVSPDGLKRAVEEVMTEQAIYRCAMLPCDDSLSPFAQVTLTPEAWRGRTSNQVVHERTSVVRDVKTWLDLAEENISLDSQRLYHTQIIEPESGSGLLIISVAHCICDGASLEALMSDIARRYAGLEPLPRQGIYEAVLEWMSNMDPETDNMWRELVKDWETESFDALSGNGVKAADSEHGMVQYASNLSWQALEDKSRALGTSPLSILQASWSLLLQLFSEADTGDVVFGSVISGSHLPSHAPTFSVVPCRVALPETQTINDLVKSLASSSRISQSHRHTSFGIFKTLPYSTALALQAYPQTELEAASVPWTQIQNPAIRYDFAMFAEVLPYSQDKVDNMTFNLTYRGDALSEPSATCIVKQFAALAETMLGSLPDDMVQKLPARLPRSLLSAEGTVPAAKPEGVSDRAELLHYQFENQAVSTPDRLAVSFYTSLDSAPIELSYAELDARANGLANILREEDVDIIPICMHRSVELYVAILAILKSGSAWCPIDETSPVQRRTSLIARTQSKVLLTTTESLHLVQPCLDHESLEGMRIILLDQYAHHKSSTRPDPRRSVMSSGVLGGKDLAYLLWTSGTTGEPKGVMIQHSAAAEAMRDLQVQVEHDDKTEQVRTLQFSSYSFDVFVQDLFYTWGLAGSIISGTRELMLGTFVDFIWKSRPTHAHLTPSFGASIDVEEIRGSTLQYVTFIGEKLTEDVAEAWAAPGITTRAYNTYGPAENAVVSTLRQFYGRSRDQAKAANVGFPLTNCTAYVVREVDNRWELVPRYGVGELALGGAQVAKGYLSNEAKTAKAFIQGGPGIDERIYLTGDMVRLNDHGFEFLGRNDDLIKITGIRIELSEISAACASVRDEEPAVEHVETLYLPRPGDNSNNKVVVTFVSVKKADVDTSKIRAQVFQRARDVLPTYMVPGHVVVLETTMPRTASNKVDRKALQKIYEEADPSTLVARDGPAEPDGQQTKPQWTETQLPVLQTIADHFQVAVEGLAPDDSLASLGFSSLQVTKLAWSLRRQLNRPVGVLDLMRCRYLGELVDVVVGKQEDQPAQPNGTESLEAPSWLAPIKDALTSKLRGDMRPQDTLYILPATPVQESLIVETMLEPKAYWAHRVFDLSHLGEIDGERLKKAWIETARRFDILRTIFVPLTQLSLKDNANIVAWSSQLGIQSKILQIIRGEPTVGWTWLSRDEDQNLASWAEKLQMELTPTRAIHPPWSVTFAEGSGKLMLSMHHALYDAVASEILLDAVAKFYEEQVKDSSNGVLQLERGMELGLLPTASQRNEASSLWNSHLADLRETVGALNAPFPDLTQSRQKQTQRILSSKRAIPQVFTSASPALPTLLQSSFGCVLASYLELKAVMFGQVVSQRILHPDLAHVMGPAMATIPVVVRGNASSAEELWSEMVSDSSKLFRSAHSLHPVDIKKMLNESSGSSNAPFPGLFVYHPATEDVTTQNMFKEEGQALSLNVEHPLALNIFEADGTIELTGDGRRISQAQLDLMMEQIIGQAQAMLESPQLPLEQLQNTMDRGLISISGQATDHVDAVNPTERLSLHASEHPEWIAAEEVIFQESDEDQDEIVTKTITYAQLDSLTNAIVSKLASHEARLRPDDVVALYMNRDLKSLAATLAIFRAGYIYLPVDEELPLERKRLLIRDANAKLVVTTEELVRGLDLNLSSDPAALPILDLDEILSWPVSQREPEQPGHGGYLLYTSGSTGRPKGVRVSNKSLCHFIASFSARLIEASPSTANLGGAGKYLNLTSRAFDPHLTQLFVPWHLGYRVVIGQDRTAMIGSMKEVINVLEVTHFGSVPSVLTQLGLRPEQVPSVKVVTTGGEKASSELLDLWSSRKEGQQHEPVLFNFYGPTEVTIGCLGHPVNRDSNARNLGLPLQGLEVLLLSPDTGDRQIIARRGQPGELCIAGPQVAMGYLDRPVENAKSFQTTTLLGDGEKRMYRTGDMMRMMHDGTLEFLGRADQQAKIRGQRLELDEVVSFLKAAAAGEGDLDFAATVAGNGTDSSQQLLAFVARKATSLLKSEIEAEVEPLRSQSRAMAALLERIQKKCEDGLPAFMVPALHWASRIPYLAASGKVDTKALAKLATDILDFEDEPTSPNIDNTLSARESVVIKAVEEAVGVNVKATATSSIHRLGIDSLSAVHLLSLLRGRGFPNLKMAEILSSSCTVGSLARLADQDVSGTRSMANAPQEVDATRTVDLGPVPVGLSAEQIEVVLPCLPLQSALVARSLVWLSANSEGDKDKDVP</sequence>
<evidence type="ECO:0000259" key="6">
    <source>
        <dbReference type="PROSITE" id="PS50075"/>
    </source>
</evidence>
<dbReference type="PANTHER" id="PTHR45527:SF2">
    <property type="entry name" value="FERRICROCIN SYNTHETASE (NONRIBOSOMAL PEPTIDE SIDEROPHORE SYNTHASE ) (EUROFUNG)"/>
    <property type="match status" value="1"/>
</dbReference>
<dbReference type="Gene3D" id="3.30.559.10">
    <property type="entry name" value="Chloramphenicol acetyltransferase-like domain"/>
    <property type="match status" value="2"/>
</dbReference>
<protein>
    <recommendedName>
        <fullName evidence="6">Carrier domain-containing protein</fullName>
    </recommendedName>
</protein>
<dbReference type="Pfam" id="PF00550">
    <property type="entry name" value="PP-binding"/>
    <property type="match status" value="2"/>
</dbReference>
<evidence type="ECO:0000256" key="1">
    <source>
        <dbReference type="ARBA" id="ARBA00004924"/>
    </source>
</evidence>
<feature type="non-terminal residue" evidence="7">
    <location>
        <position position="3140"/>
    </location>
</feature>
<dbReference type="InterPro" id="IPR042099">
    <property type="entry name" value="ANL_N_sf"/>
</dbReference>
<dbReference type="PANTHER" id="PTHR45527">
    <property type="entry name" value="NONRIBOSOMAL PEPTIDE SYNTHETASE"/>
    <property type="match status" value="1"/>
</dbReference>
<dbReference type="Gene3D" id="1.10.1200.10">
    <property type="entry name" value="ACP-like"/>
    <property type="match status" value="1"/>
</dbReference>
<evidence type="ECO:0000256" key="5">
    <source>
        <dbReference type="SAM" id="MobiDB-lite"/>
    </source>
</evidence>
<dbReference type="OrthoDB" id="416786at2759"/>
<organism evidence="7 8">
    <name type="scientific">Fusarium duplospermum</name>
    <dbReference type="NCBI Taxonomy" id="1325734"/>
    <lineage>
        <taxon>Eukaryota</taxon>
        <taxon>Fungi</taxon>
        <taxon>Dikarya</taxon>
        <taxon>Ascomycota</taxon>
        <taxon>Pezizomycotina</taxon>
        <taxon>Sordariomycetes</taxon>
        <taxon>Hypocreomycetidae</taxon>
        <taxon>Hypocreales</taxon>
        <taxon>Nectriaceae</taxon>
        <taxon>Fusarium</taxon>
        <taxon>Fusarium solani species complex</taxon>
    </lineage>
</organism>
<dbReference type="GO" id="GO:0044550">
    <property type="term" value="P:secondary metabolite biosynthetic process"/>
    <property type="evidence" value="ECO:0007669"/>
    <property type="project" value="TreeGrafter"/>
</dbReference>
<comment type="pathway">
    <text evidence="1">Siderophore biosynthesis.</text>
</comment>
<dbReference type="GO" id="GO:0043041">
    <property type="term" value="P:amino acid activation for nonribosomal peptide biosynthetic process"/>
    <property type="evidence" value="ECO:0007669"/>
    <property type="project" value="TreeGrafter"/>
</dbReference>
<feature type="domain" description="Carrier" evidence="6">
    <location>
        <begin position="1854"/>
        <end position="1931"/>
    </location>
</feature>
<dbReference type="Gene3D" id="3.40.50.12780">
    <property type="entry name" value="N-terminal domain of ligase-like"/>
    <property type="match status" value="3"/>
</dbReference>
<keyword evidence="3" id="KW-0597">Phosphoprotein</keyword>
<keyword evidence="8" id="KW-1185">Reference proteome</keyword>
<dbReference type="SUPFAM" id="SSF47336">
    <property type="entry name" value="ACP-like"/>
    <property type="match status" value="2"/>
</dbReference>
<reference evidence="7 8" key="1">
    <citation type="submission" date="2017-06" db="EMBL/GenBank/DDBJ databases">
        <title>Comparative genomic analysis of Ambrosia Fusariam Clade fungi.</title>
        <authorList>
            <person name="Stajich J.E."/>
            <person name="Carrillo J."/>
            <person name="Kijimoto T."/>
            <person name="Eskalen A."/>
            <person name="O'Donnell K."/>
            <person name="Kasson M."/>
        </authorList>
    </citation>
    <scope>NUCLEOTIDE SEQUENCE [LARGE SCALE GENOMIC DNA]</scope>
    <source>
        <strain evidence="7 8">NRRL62584</strain>
    </source>
</reference>
<feature type="domain" description="Carrier" evidence="6">
    <location>
        <begin position="2996"/>
        <end position="3073"/>
    </location>
</feature>
<evidence type="ECO:0000256" key="2">
    <source>
        <dbReference type="ARBA" id="ARBA00022450"/>
    </source>
</evidence>
<dbReference type="FunFam" id="3.40.50.12780:FF:000024">
    <property type="entry name" value="Nonribosomal siderophore peptide synthase SidC"/>
    <property type="match status" value="2"/>
</dbReference>
<evidence type="ECO:0000256" key="4">
    <source>
        <dbReference type="ARBA" id="ARBA00022598"/>
    </source>
</evidence>
<dbReference type="PROSITE" id="PS00012">
    <property type="entry name" value="PHOSPHOPANTETHEINE"/>
    <property type="match status" value="3"/>
</dbReference>
<dbReference type="STRING" id="1325734.A0A428QD48"/>
<dbReference type="InterPro" id="IPR020845">
    <property type="entry name" value="AMP-binding_CS"/>
</dbReference>
<dbReference type="SUPFAM" id="SSF56801">
    <property type="entry name" value="Acetyl-CoA synthetase-like"/>
    <property type="match status" value="3"/>
</dbReference>
<dbReference type="FunFam" id="3.30.300.30:FF:000015">
    <property type="entry name" value="Nonribosomal peptide synthase SidD"/>
    <property type="match status" value="1"/>
</dbReference>
<dbReference type="PROSITE" id="PS00455">
    <property type="entry name" value="AMP_BINDING"/>
    <property type="match status" value="3"/>
</dbReference>
<dbReference type="Pfam" id="PF00668">
    <property type="entry name" value="Condensation"/>
    <property type="match status" value="2"/>
</dbReference>
<dbReference type="GO" id="GO:0031177">
    <property type="term" value="F:phosphopantetheine binding"/>
    <property type="evidence" value="ECO:0007669"/>
    <property type="project" value="TreeGrafter"/>
</dbReference>
<dbReference type="InterPro" id="IPR036736">
    <property type="entry name" value="ACP-like_sf"/>
</dbReference>
<dbReference type="GO" id="GO:0005737">
    <property type="term" value="C:cytoplasm"/>
    <property type="evidence" value="ECO:0007669"/>
    <property type="project" value="TreeGrafter"/>
</dbReference>
<gene>
    <name evidence="7" type="ORF">CEP54_005299</name>
</gene>
<dbReference type="InterPro" id="IPR006162">
    <property type="entry name" value="Ppantetheine_attach_site"/>
</dbReference>
<dbReference type="InterPro" id="IPR023213">
    <property type="entry name" value="CAT-like_dom_sf"/>
</dbReference>
<evidence type="ECO:0000313" key="7">
    <source>
        <dbReference type="EMBL" id="RSL63232.1"/>
    </source>
</evidence>
<dbReference type="CDD" id="cd05930">
    <property type="entry name" value="A_NRPS"/>
    <property type="match status" value="2"/>
</dbReference>
<dbReference type="GO" id="GO:0016874">
    <property type="term" value="F:ligase activity"/>
    <property type="evidence" value="ECO:0007669"/>
    <property type="project" value="UniProtKB-KW"/>
</dbReference>
<keyword evidence="2" id="KW-0596">Phosphopantetheine</keyword>
<dbReference type="InterPro" id="IPR000873">
    <property type="entry name" value="AMP-dep_synth/lig_dom"/>
</dbReference>
<feature type="domain" description="Carrier" evidence="6">
    <location>
        <begin position="742"/>
        <end position="820"/>
    </location>
</feature>
<evidence type="ECO:0000313" key="8">
    <source>
        <dbReference type="Proteomes" id="UP000288168"/>
    </source>
</evidence>
<name>A0A428QD48_9HYPO</name>
<keyword evidence="4" id="KW-0436">Ligase</keyword>
<feature type="region of interest" description="Disordered" evidence="5">
    <location>
        <begin position="720"/>
        <end position="742"/>
    </location>
</feature>
<dbReference type="Gene3D" id="3.30.559.30">
    <property type="entry name" value="Nonribosomal peptide synthetase, condensation domain"/>
    <property type="match status" value="2"/>
</dbReference>
<dbReference type="Gene3D" id="3.30.300.30">
    <property type="match status" value="3"/>
</dbReference>
<dbReference type="NCBIfam" id="NF003417">
    <property type="entry name" value="PRK04813.1"/>
    <property type="match status" value="3"/>
</dbReference>
<evidence type="ECO:0000256" key="3">
    <source>
        <dbReference type="ARBA" id="ARBA00022553"/>
    </source>
</evidence>
<dbReference type="InterPro" id="IPR009081">
    <property type="entry name" value="PP-bd_ACP"/>
</dbReference>
<dbReference type="SUPFAM" id="SSF52777">
    <property type="entry name" value="CoA-dependent acyltransferases"/>
    <property type="match status" value="4"/>
</dbReference>
<dbReference type="InterPro" id="IPR001242">
    <property type="entry name" value="Condensation_dom"/>
</dbReference>
<dbReference type="EMBL" id="NKCI01000040">
    <property type="protein sequence ID" value="RSL63232.1"/>
    <property type="molecule type" value="Genomic_DNA"/>
</dbReference>
<accession>A0A428QD48</accession>
<dbReference type="InterPro" id="IPR045851">
    <property type="entry name" value="AMP-bd_C_sf"/>
</dbReference>
<dbReference type="PROSITE" id="PS50075">
    <property type="entry name" value="CARRIER"/>
    <property type="match status" value="3"/>
</dbReference>
<comment type="caution">
    <text evidence="7">The sequence shown here is derived from an EMBL/GenBank/DDBJ whole genome shotgun (WGS) entry which is preliminary data.</text>
</comment>
<dbReference type="Proteomes" id="UP000288168">
    <property type="component" value="Unassembled WGS sequence"/>
</dbReference>